<dbReference type="InterPro" id="IPR051310">
    <property type="entry name" value="MCP_chemotaxis"/>
</dbReference>
<comment type="caution">
    <text evidence="8">The sequence shown here is derived from an EMBL/GenBank/DDBJ whole genome shotgun (WGS) entry which is preliminary data.</text>
</comment>
<name>A0ABS2JSF2_9GAMM</name>
<evidence type="ECO:0000256" key="3">
    <source>
        <dbReference type="ARBA" id="ARBA00029447"/>
    </source>
</evidence>
<dbReference type="PROSITE" id="PS50885">
    <property type="entry name" value="HAMP"/>
    <property type="match status" value="1"/>
</dbReference>
<reference evidence="8 9" key="1">
    <citation type="submission" date="2020-10" db="EMBL/GenBank/DDBJ databases">
        <title>Phylogeny of dyella-like bacteria.</title>
        <authorList>
            <person name="Fu J."/>
        </authorList>
    </citation>
    <scope>NUCLEOTIDE SEQUENCE [LARGE SCALE GENOMIC DNA]</scope>
    <source>
        <strain evidence="8 9">THG-B117</strain>
    </source>
</reference>
<keyword evidence="5" id="KW-1133">Transmembrane helix</keyword>
<evidence type="ECO:0000256" key="5">
    <source>
        <dbReference type="SAM" id="Phobius"/>
    </source>
</evidence>
<dbReference type="SUPFAM" id="SSF58104">
    <property type="entry name" value="Methyl-accepting chemotaxis protein (MCP) signaling domain"/>
    <property type="match status" value="1"/>
</dbReference>
<dbReference type="SMART" id="SM00283">
    <property type="entry name" value="MA"/>
    <property type="match status" value="1"/>
</dbReference>
<evidence type="ECO:0000313" key="8">
    <source>
        <dbReference type="EMBL" id="MBM7121519.1"/>
    </source>
</evidence>
<organism evidence="8 9">
    <name type="scientific">Dyella kyungheensis</name>
    <dbReference type="NCBI Taxonomy" id="1242174"/>
    <lineage>
        <taxon>Bacteria</taxon>
        <taxon>Pseudomonadati</taxon>
        <taxon>Pseudomonadota</taxon>
        <taxon>Gammaproteobacteria</taxon>
        <taxon>Lysobacterales</taxon>
        <taxon>Rhodanobacteraceae</taxon>
        <taxon>Dyella</taxon>
    </lineage>
</organism>
<evidence type="ECO:0000256" key="4">
    <source>
        <dbReference type="PROSITE-ProRule" id="PRU00284"/>
    </source>
</evidence>
<dbReference type="EMBL" id="JADIKC010000004">
    <property type="protein sequence ID" value="MBM7121519.1"/>
    <property type="molecule type" value="Genomic_DNA"/>
</dbReference>
<dbReference type="PANTHER" id="PTHR43531">
    <property type="entry name" value="PROTEIN ICFG"/>
    <property type="match status" value="1"/>
</dbReference>
<sequence>MRFTIRLRIIATMSLALVLALAVGLIGLYGVRSTYAGADRMYQNNVMSIVTVSAARAAIVDDRQALDRSLIDPSRRDAIAQIKLGHDRLMTAWTRYDPALVSDGEERTVATEFVSQMAETEPVVRREAELLDAGKTDEARRLHASKVADAMGRAMAIIDRLRLINAQQAAESAQAAATSFRHTWQMALAVLILALALLTGAALGLIRTITRPLEQARRLASAIQQGKLCNATDIAGNHEFSDTLHSLDAMDRQLASIVTQVRDVAEQVTLAASDLSQGTDDLSQRTQEQASSLEQTAASMEELSSTVKQNAQGARQARDMAVRTREHAEEGRAIAGSAVDAMDAITQASREVGEIVAMIDELAFQTNLLALNAAVEAARAGDQGRGFAVVATEVRNLAQRSGAAAKNIKSLIQYTTEKVFEGATLVQRTGDALHHIAGDVREVTTIIEIIAAASEQQAAGIGQVNTAVITLDQVTQQNAALVEQASAASRNTLDLSQALVNQVAFFSLQGQPGSRR</sequence>
<dbReference type="Pfam" id="PF00015">
    <property type="entry name" value="MCPsignal"/>
    <property type="match status" value="1"/>
</dbReference>
<dbReference type="PRINTS" id="PR00260">
    <property type="entry name" value="CHEMTRNSDUCR"/>
</dbReference>
<keyword evidence="5" id="KW-0472">Membrane</keyword>
<evidence type="ECO:0000259" key="6">
    <source>
        <dbReference type="PROSITE" id="PS50111"/>
    </source>
</evidence>
<comment type="similarity">
    <text evidence="3">Belongs to the methyl-accepting chemotaxis (MCP) protein family.</text>
</comment>
<dbReference type="InterPro" id="IPR004089">
    <property type="entry name" value="MCPsignal_dom"/>
</dbReference>
<feature type="transmembrane region" description="Helical" evidence="5">
    <location>
        <begin position="184"/>
        <end position="206"/>
    </location>
</feature>
<keyword evidence="9" id="KW-1185">Reference proteome</keyword>
<dbReference type="Proteomes" id="UP001430065">
    <property type="component" value="Unassembled WGS sequence"/>
</dbReference>
<dbReference type="InterPro" id="IPR003660">
    <property type="entry name" value="HAMP_dom"/>
</dbReference>
<protein>
    <submittedName>
        <fullName evidence="8">MCP four helix bundle domain-containing protein</fullName>
    </submittedName>
</protein>
<keyword evidence="5" id="KW-0812">Transmembrane</keyword>
<dbReference type="RefSeq" id="WP_204635987.1">
    <property type="nucleotide sequence ID" value="NZ_JADIKC010000004.1"/>
</dbReference>
<evidence type="ECO:0000256" key="1">
    <source>
        <dbReference type="ARBA" id="ARBA00022481"/>
    </source>
</evidence>
<dbReference type="InterPro" id="IPR024478">
    <property type="entry name" value="HlyB_4HB_MCP"/>
</dbReference>
<dbReference type="Gene3D" id="1.10.287.950">
    <property type="entry name" value="Methyl-accepting chemotaxis protein"/>
    <property type="match status" value="1"/>
</dbReference>
<accession>A0ABS2JSF2</accession>
<feature type="domain" description="HAMP" evidence="7">
    <location>
        <begin position="207"/>
        <end position="259"/>
    </location>
</feature>
<evidence type="ECO:0000256" key="2">
    <source>
        <dbReference type="ARBA" id="ARBA00023224"/>
    </source>
</evidence>
<keyword evidence="1" id="KW-0488">Methylation</keyword>
<dbReference type="Pfam" id="PF12729">
    <property type="entry name" value="4HB_MCP_1"/>
    <property type="match status" value="1"/>
</dbReference>
<evidence type="ECO:0000259" key="7">
    <source>
        <dbReference type="PROSITE" id="PS50885"/>
    </source>
</evidence>
<dbReference type="CDD" id="cd11386">
    <property type="entry name" value="MCP_signal"/>
    <property type="match status" value="1"/>
</dbReference>
<evidence type="ECO:0000313" key="9">
    <source>
        <dbReference type="Proteomes" id="UP001430065"/>
    </source>
</evidence>
<keyword evidence="2 4" id="KW-0807">Transducer</keyword>
<dbReference type="InterPro" id="IPR004090">
    <property type="entry name" value="Chemotax_Me-accpt_rcpt"/>
</dbReference>
<dbReference type="PROSITE" id="PS50111">
    <property type="entry name" value="CHEMOTAXIS_TRANSDUC_2"/>
    <property type="match status" value="1"/>
</dbReference>
<dbReference type="PANTHER" id="PTHR43531:SF14">
    <property type="entry name" value="METHYL-ACCEPTING CHEMOTAXIS PROTEIN I-RELATED"/>
    <property type="match status" value="1"/>
</dbReference>
<proteinExistence type="inferred from homology"/>
<feature type="domain" description="Methyl-accepting transducer" evidence="6">
    <location>
        <begin position="264"/>
        <end position="493"/>
    </location>
</feature>
<gene>
    <name evidence="8" type="ORF">ISP20_10170</name>
</gene>